<name>A0A6J5Q1L2_9CAUD</name>
<evidence type="ECO:0000313" key="2">
    <source>
        <dbReference type="EMBL" id="CAB4175481.1"/>
    </source>
</evidence>
<proteinExistence type="predicted"/>
<evidence type="ECO:0000256" key="1">
    <source>
        <dbReference type="SAM" id="MobiDB-lite"/>
    </source>
</evidence>
<gene>
    <name evidence="2" type="ORF">UFOVP972_211</name>
</gene>
<feature type="region of interest" description="Disordered" evidence="1">
    <location>
        <begin position="216"/>
        <end position="254"/>
    </location>
</feature>
<protein>
    <submittedName>
        <fullName evidence="2">Uncharacterized protein</fullName>
    </submittedName>
</protein>
<sequence length="270" mass="29571">MHKYFNFSKIYEAEQMGIPLDPEEMGTPGSLTNVEPTDKLENFAALAEENLLEITLTQDDFNNLKGGGSVSKEDAKWKNEQDETKVIDIKLVILNTSNEKQKNDANALVFNLDETATNNIIKGLEENSVNVIQVLTGSQTGTTIPNISVKFIKSVELDTAAKETTIPASPEQIADGSVTPEIVAGELPNESRGIMSFGQFVNESKKKSIMNTPKKMEKGALKKDLVGAKDKKEDAKLKKKPKKEGKFPDMSGDGKVTKKDILIAKGVIKK</sequence>
<accession>A0A6J5Q1L2</accession>
<organism evidence="2">
    <name type="scientific">uncultured Caudovirales phage</name>
    <dbReference type="NCBI Taxonomy" id="2100421"/>
    <lineage>
        <taxon>Viruses</taxon>
        <taxon>Duplodnaviria</taxon>
        <taxon>Heunggongvirae</taxon>
        <taxon>Uroviricota</taxon>
        <taxon>Caudoviricetes</taxon>
        <taxon>Peduoviridae</taxon>
        <taxon>Maltschvirus</taxon>
        <taxon>Maltschvirus maltsch</taxon>
    </lineage>
</organism>
<dbReference type="EMBL" id="LR796923">
    <property type="protein sequence ID" value="CAB4175481.1"/>
    <property type="molecule type" value="Genomic_DNA"/>
</dbReference>
<feature type="compositionally biased region" description="Basic and acidic residues" evidence="1">
    <location>
        <begin position="216"/>
        <end position="236"/>
    </location>
</feature>
<reference evidence="2" key="1">
    <citation type="submission" date="2020-05" db="EMBL/GenBank/DDBJ databases">
        <authorList>
            <person name="Chiriac C."/>
            <person name="Salcher M."/>
            <person name="Ghai R."/>
            <person name="Kavagutti S V."/>
        </authorList>
    </citation>
    <scope>NUCLEOTIDE SEQUENCE</scope>
</reference>